<sequence length="181" mass="18841">MVDSARPLFAIAAVTLVIVLSAAWHVWITPRSPALSTLPPTETSPVETIPPAALPSVSSVPPSDSIHADLPAAAAPPTVTVTAPPPSTPTVTVQPAPTLAPPPADADRIFREGVAGIPELHIINWDVAEAGARSICGGFARGMTRAQIIDEVQRNDPTFTPWQTSGMVNVALAAYCPQYEG</sequence>
<proteinExistence type="predicted"/>
<feature type="region of interest" description="Disordered" evidence="1">
    <location>
        <begin position="76"/>
        <end position="98"/>
    </location>
</feature>
<feature type="domain" description="DUF732" evidence="2">
    <location>
        <begin position="124"/>
        <end position="178"/>
    </location>
</feature>
<evidence type="ECO:0000256" key="1">
    <source>
        <dbReference type="SAM" id="MobiDB-lite"/>
    </source>
</evidence>
<accession>A0ABV4BY89</accession>
<evidence type="ECO:0000259" key="2">
    <source>
        <dbReference type="Pfam" id="PF05305"/>
    </source>
</evidence>
<comment type="caution">
    <text evidence="3">The sequence shown here is derived from an EMBL/GenBank/DDBJ whole genome shotgun (WGS) entry which is preliminary data.</text>
</comment>
<dbReference type="Pfam" id="PF05305">
    <property type="entry name" value="DUF732"/>
    <property type="match status" value="1"/>
</dbReference>
<evidence type="ECO:0000313" key="3">
    <source>
        <dbReference type="EMBL" id="MEY8015269.1"/>
    </source>
</evidence>
<gene>
    <name evidence="3" type="ORF">AB8998_09705</name>
</gene>
<evidence type="ECO:0000313" key="4">
    <source>
        <dbReference type="Proteomes" id="UP001564760"/>
    </source>
</evidence>
<protein>
    <submittedName>
        <fullName evidence="3">DUF732 domain-containing protein</fullName>
    </submittedName>
</protein>
<dbReference type="Proteomes" id="UP001564760">
    <property type="component" value="Unassembled WGS sequence"/>
</dbReference>
<dbReference type="InterPro" id="IPR007969">
    <property type="entry name" value="DUF732"/>
</dbReference>
<keyword evidence="4" id="KW-1185">Reference proteome</keyword>
<dbReference type="EMBL" id="JBGEDP010000001">
    <property type="protein sequence ID" value="MEY8015269.1"/>
    <property type="molecule type" value="Genomic_DNA"/>
</dbReference>
<reference evidence="3 4" key="1">
    <citation type="submission" date="2024-08" db="EMBL/GenBank/DDBJ databases">
        <title>Mycobacterium servetensis sp. nov., a novel rapid-growing mycobacterial species recovered from a human patient in Zaragoza, Spain.</title>
        <authorList>
            <person name="Tristancho-Baro A.I."/>
            <person name="Buenestado-Serrano S."/>
            <person name="Garcia De Viedma D."/>
            <person name="Milagro-Beamonte A."/>
            <person name="Burillo N."/>
            <person name="Sanz S."/>
            <person name="Lopez-Calleja A.I."/>
            <person name="Penas-Utrilla D."/>
            <person name="Guardingo M."/>
            <person name="Garcia M.J."/>
            <person name="Vinuelas-Bayon J."/>
        </authorList>
    </citation>
    <scope>NUCLEOTIDE SEQUENCE [LARGE SCALE GENOMIC DNA]</scope>
    <source>
        <strain evidence="4">HUMS_12744610</strain>
    </source>
</reference>
<dbReference type="RefSeq" id="WP_369741496.1">
    <property type="nucleotide sequence ID" value="NZ_JBGEDP010000001.1"/>
</dbReference>
<organism evidence="3 4">
    <name type="scientific">Mycobacterium servetii</name>
    <dbReference type="NCBI Taxonomy" id="3237418"/>
    <lineage>
        <taxon>Bacteria</taxon>
        <taxon>Bacillati</taxon>
        <taxon>Actinomycetota</taxon>
        <taxon>Actinomycetes</taxon>
        <taxon>Mycobacteriales</taxon>
        <taxon>Mycobacteriaceae</taxon>
        <taxon>Mycobacterium</taxon>
    </lineage>
</organism>
<name>A0ABV4BY89_9MYCO</name>